<organism evidence="2 3">
    <name type="scientific">Apodospora peruviana</name>
    <dbReference type="NCBI Taxonomy" id="516989"/>
    <lineage>
        <taxon>Eukaryota</taxon>
        <taxon>Fungi</taxon>
        <taxon>Dikarya</taxon>
        <taxon>Ascomycota</taxon>
        <taxon>Pezizomycotina</taxon>
        <taxon>Sordariomycetes</taxon>
        <taxon>Sordariomycetidae</taxon>
        <taxon>Sordariales</taxon>
        <taxon>Lasiosphaeriaceae</taxon>
        <taxon>Apodospora</taxon>
    </lineage>
</organism>
<name>A0AAE0HUG0_9PEZI</name>
<gene>
    <name evidence="2" type="ORF">B0H66DRAFT_380774</name>
</gene>
<dbReference type="EMBL" id="JAUEDM010000008">
    <property type="protein sequence ID" value="KAK3312792.1"/>
    <property type="molecule type" value="Genomic_DNA"/>
</dbReference>
<dbReference type="AlphaFoldDB" id="A0AAE0HUG0"/>
<dbReference type="Proteomes" id="UP001283341">
    <property type="component" value="Unassembled WGS sequence"/>
</dbReference>
<feature type="compositionally biased region" description="Low complexity" evidence="1">
    <location>
        <begin position="1"/>
        <end position="20"/>
    </location>
</feature>
<reference evidence="2" key="2">
    <citation type="submission" date="2023-06" db="EMBL/GenBank/DDBJ databases">
        <authorList>
            <consortium name="Lawrence Berkeley National Laboratory"/>
            <person name="Haridas S."/>
            <person name="Hensen N."/>
            <person name="Bonometti L."/>
            <person name="Westerberg I."/>
            <person name="Brannstrom I.O."/>
            <person name="Guillou S."/>
            <person name="Cros-Aarteil S."/>
            <person name="Calhoun S."/>
            <person name="Kuo A."/>
            <person name="Mondo S."/>
            <person name="Pangilinan J."/>
            <person name="Riley R."/>
            <person name="Labutti K."/>
            <person name="Andreopoulos B."/>
            <person name="Lipzen A."/>
            <person name="Chen C."/>
            <person name="Yanf M."/>
            <person name="Daum C."/>
            <person name="Ng V."/>
            <person name="Clum A."/>
            <person name="Steindorff A."/>
            <person name="Ohm R."/>
            <person name="Martin F."/>
            <person name="Silar P."/>
            <person name="Natvig D."/>
            <person name="Lalanne C."/>
            <person name="Gautier V."/>
            <person name="Ament-Velasquez S.L."/>
            <person name="Kruys A."/>
            <person name="Hutchinson M.I."/>
            <person name="Powell A.J."/>
            <person name="Barry K."/>
            <person name="Miller A.N."/>
            <person name="Grigoriev I.V."/>
            <person name="Debuchy R."/>
            <person name="Gladieux P."/>
            <person name="Thoren M.H."/>
            <person name="Johannesson H."/>
        </authorList>
    </citation>
    <scope>NUCLEOTIDE SEQUENCE</scope>
    <source>
        <strain evidence="2">CBS 118394</strain>
    </source>
</reference>
<evidence type="ECO:0000256" key="1">
    <source>
        <dbReference type="SAM" id="MobiDB-lite"/>
    </source>
</evidence>
<reference evidence="2" key="1">
    <citation type="journal article" date="2023" name="Mol. Phylogenet. Evol.">
        <title>Genome-scale phylogeny and comparative genomics of the fungal order Sordariales.</title>
        <authorList>
            <person name="Hensen N."/>
            <person name="Bonometti L."/>
            <person name="Westerberg I."/>
            <person name="Brannstrom I.O."/>
            <person name="Guillou S."/>
            <person name="Cros-Aarteil S."/>
            <person name="Calhoun S."/>
            <person name="Haridas S."/>
            <person name="Kuo A."/>
            <person name="Mondo S."/>
            <person name="Pangilinan J."/>
            <person name="Riley R."/>
            <person name="LaButti K."/>
            <person name="Andreopoulos B."/>
            <person name="Lipzen A."/>
            <person name="Chen C."/>
            <person name="Yan M."/>
            <person name="Daum C."/>
            <person name="Ng V."/>
            <person name="Clum A."/>
            <person name="Steindorff A."/>
            <person name="Ohm R.A."/>
            <person name="Martin F."/>
            <person name="Silar P."/>
            <person name="Natvig D.O."/>
            <person name="Lalanne C."/>
            <person name="Gautier V."/>
            <person name="Ament-Velasquez S.L."/>
            <person name="Kruys A."/>
            <person name="Hutchinson M.I."/>
            <person name="Powell A.J."/>
            <person name="Barry K."/>
            <person name="Miller A.N."/>
            <person name="Grigoriev I.V."/>
            <person name="Debuchy R."/>
            <person name="Gladieux P."/>
            <person name="Hiltunen Thoren M."/>
            <person name="Johannesson H."/>
        </authorList>
    </citation>
    <scope>NUCLEOTIDE SEQUENCE</scope>
    <source>
        <strain evidence="2">CBS 118394</strain>
    </source>
</reference>
<protein>
    <submittedName>
        <fullName evidence="2">Uncharacterized protein</fullName>
    </submittedName>
</protein>
<evidence type="ECO:0000313" key="2">
    <source>
        <dbReference type="EMBL" id="KAK3312792.1"/>
    </source>
</evidence>
<sequence length="140" mass="15825">MGAAMSRCTNRGSTSRNSTSATHHGFAEISQRILDRQPNWLVPPSKWISDTSSHHHHTQRYRTPTPYPKDDRKKLEEVIHIPEKAAILESDCCYSPVVKHLEGAPLQKSSTHIQLPPQAAAAVTITWESHPRVNRFERVS</sequence>
<evidence type="ECO:0000313" key="3">
    <source>
        <dbReference type="Proteomes" id="UP001283341"/>
    </source>
</evidence>
<feature type="region of interest" description="Disordered" evidence="1">
    <location>
        <begin position="44"/>
        <end position="70"/>
    </location>
</feature>
<comment type="caution">
    <text evidence="2">The sequence shown here is derived from an EMBL/GenBank/DDBJ whole genome shotgun (WGS) entry which is preliminary data.</text>
</comment>
<feature type="region of interest" description="Disordered" evidence="1">
    <location>
        <begin position="1"/>
        <end position="29"/>
    </location>
</feature>
<proteinExistence type="predicted"/>
<keyword evidence="3" id="KW-1185">Reference proteome</keyword>
<accession>A0AAE0HUG0</accession>